<gene>
    <name evidence="4" type="ORF">Ocin01_15698</name>
</gene>
<evidence type="ECO:0000256" key="2">
    <source>
        <dbReference type="ARBA" id="ARBA00022737"/>
    </source>
</evidence>
<dbReference type="InterPro" id="IPR014756">
    <property type="entry name" value="Ig_E-set"/>
</dbReference>
<dbReference type="SUPFAM" id="SSF81296">
    <property type="entry name" value="E set domains"/>
    <property type="match status" value="2"/>
</dbReference>
<evidence type="ECO:0000313" key="4">
    <source>
        <dbReference type="EMBL" id="ODM90980.1"/>
    </source>
</evidence>
<dbReference type="PANTHER" id="PTHR38537:SF8">
    <property type="entry name" value="FILAMIN-A"/>
    <property type="match status" value="1"/>
</dbReference>
<keyword evidence="2" id="KW-0677">Repeat</keyword>
<dbReference type="OrthoDB" id="5334309at2759"/>
<sequence>MIHWSFNSFSFSSQTSLLKHRFRNCSPYVPTYEVLDCDIVFKHKYFLNLVVCCDTLYTQPNRMKIMGNKLFDHQLSKLSGFRKRNGKSMQSIASAQSGSGLIDYNNPEVQRTKRLMSFVKGIQVSGPGISAGTANMINEFMINLDTFDYDNLTFDLYRMTSNGLIDVGMEQEMVEVENHVKIFYAVENSGQYTLDIKYLGVHVPASPFKIDVRRELDASDVKCIVVSGKGMKRCTTGEIASFQLESKKAGHGQLSVAADGRTDIPVRICESKSGYKIQYLATTEGKFFLRVKIGGMHIPGSPFLITASKQREIPESAKNFFKRGFLMGNNEKKNDLQP</sequence>
<name>A0A1D2MDC3_ORCCI</name>
<reference evidence="4 5" key="1">
    <citation type="journal article" date="2016" name="Genome Biol. Evol.">
        <title>Gene Family Evolution Reflects Adaptation to Soil Environmental Stressors in the Genome of the Collembolan Orchesella cincta.</title>
        <authorList>
            <person name="Faddeeva-Vakhrusheva A."/>
            <person name="Derks M.F."/>
            <person name="Anvar S.Y."/>
            <person name="Agamennone V."/>
            <person name="Suring W."/>
            <person name="Smit S."/>
            <person name="van Straalen N.M."/>
            <person name="Roelofs D."/>
        </authorList>
    </citation>
    <scope>NUCLEOTIDE SEQUENCE [LARGE SCALE GENOMIC DNA]</scope>
    <source>
        <tissue evidence="4">Mixed pool</tissue>
    </source>
</reference>
<organism evidence="4 5">
    <name type="scientific">Orchesella cincta</name>
    <name type="common">Springtail</name>
    <name type="synonym">Podura cincta</name>
    <dbReference type="NCBI Taxonomy" id="48709"/>
    <lineage>
        <taxon>Eukaryota</taxon>
        <taxon>Metazoa</taxon>
        <taxon>Ecdysozoa</taxon>
        <taxon>Arthropoda</taxon>
        <taxon>Hexapoda</taxon>
        <taxon>Collembola</taxon>
        <taxon>Entomobryomorpha</taxon>
        <taxon>Entomobryoidea</taxon>
        <taxon>Orchesellidae</taxon>
        <taxon>Orchesellinae</taxon>
        <taxon>Orchesella</taxon>
    </lineage>
</organism>
<dbReference type="InterPro" id="IPR013783">
    <property type="entry name" value="Ig-like_fold"/>
</dbReference>
<dbReference type="AlphaFoldDB" id="A0A1D2MDC3"/>
<dbReference type="InterPro" id="IPR001298">
    <property type="entry name" value="Filamin/ABP280_rpt"/>
</dbReference>
<dbReference type="PANTHER" id="PTHR38537">
    <property type="entry name" value="JITTERBUG, ISOFORM N"/>
    <property type="match status" value="1"/>
</dbReference>
<protein>
    <submittedName>
        <fullName evidence="4">Filamin-A</fullName>
    </submittedName>
</protein>
<dbReference type="InterPro" id="IPR044801">
    <property type="entry name" value="Filamin"/>
</dbReference>
<feature type="repeat" description="Filamin" evidence="3">
    <location>
        <begin position="216"/>
        <end position="307"/>
    </location>
</feature>
<dbReference type="EMBL" id="LJIJ01001713">
    <property type="protein sequence ID" value="ODM90980.1"/>
    <property type="molecule type" value="Genomic_DNA"/>
</dbReference>
<dbReference type="SMART" id="SM00557">
    <property type="entry name" value="IG_FLMN"/>
    <property type="match status" value="2"/>
</dbReference>
<keyword evidence="5" id="KW-1185">Reference proteome</keyword>
<proteinExistence type="inferred from homology"/>
<dbReference type="GO" id="GO:0051015">
    <property type="term" value="F:actin filament binding"/>
    <property type="evidence" value="ECO:0007669"/>
    <property type="project" value="InterPro"/>
</dbReference>
<dbReference type="Proteomes" id="UP000094527">
    <property type="component" value="Unassembled WGS sequence"/>
</dbReference>
<dbReference type="InterPro" id="IPR017868">
    <property type="entry name" value="Filamin/ABP280_repeat-like"/>
</dbReference>
<dbReference type="Gene3D" id="2.60.40.10">
    <property type="entry name" value="Immunoglobulins"/>
    <property type="match status" value="2"/>
</dbReference>
<evidence type="ECO:0000256" key="3">
    <source>
        <dbReference type="PROSITE-ProRule" id="PRU00087"/>
    </source>
</evidence>
<dbReference type="PROSITE" id="PS50194">
    <property type="entry name" value="FILAMIN_REPEAT"/>
    <property type="match status" value="2"/>
</dbReference>
<feature type="repeat" description="Filamin" evidence="3">
    <location>
        <begin position="122"/>
        <end position="212"/>
    </location>
</feature>
<dbReference type="STRING" id="48709.A0A1D2MDC3"/>
<dbReference type="GO" id="GO:0030036">
    <property type="term" value="P:actin cytoskeleton organization"/>
    <property type="evidence" value="ECO:0007669"/>
    <property type="project" value="InterPro"/>
</dbReference>
<accession>A0A1D2MDC3</accession>
<evidence type="ECO:0000313" key="5">
    <source>
        <dbReference type="Proteomes" id="UP000094527"/>
    </source>
</evidence>
<dbReference type="Pfam" id="PF00630">
    <property type="entry name" value="Filamin"/>
    <property type="match status" value="2"/>
</dbReference>
<evidence type="ECO:0000256" key="1">
    <source>
        <dbReference type="ARBA" id="ARBA00009238"/>
    </source>
</evidence>
<comment type="similarity">
    <text evidence="1">Belongs to the filamin family.</text>
</comment>
<comment type="caution">
    <text evidence="4">The sequence shown here is derived from an EMBL/GenBank/DDBJ whole genome shotgun (WGS) entry which is preliminary data.</text>
</comment>